<dbReference type="InterPro" id="IPR043128">
    <property type="entry name" value="Rev_trsase/Diguanyl_cyclase"/>
</dbReference>
<dbReference type="SMART" id="SM00267">
    <property type="entry name" value="GGDEF"/>
    <property type="match status" value="1"/>
</dbReference>
<evidence type="ECO:0000256" key="5">
    <source>
        <dbReference type="ARBA" id="ARBA00022692"/>
    </source>
</evidence>
<keyword evidence="9 12" id="KW-1133">Transmembrane helix</keyword>
<dbReference type="CDD" id="cd12912">
    <property type="entry name" value="PDC2_MCP_like"/>
    <property type="match status" value="1"/>
</dbReference>
<dbReference type="NCBIfam" id="TIGR00229">
    <property type="entry name" value="sensory_box"/>
    <property type="match status" value="1"/>
</dbReference>
<evidence type="ECO:0000256" key="12">
    <source>
        <dbReference type="SAM" id="Phobius"/>
    </source>
</evidence>
<dbReference type="Pfam" id="PF13487">
    <property type="entry name" value="HD_5"/>
    <property type="match status" value="1"/>
</dbReference>
<dbReference type="PROSITE" id="PS51832">
    <property type="entry name" value="HD_GYP"/>
    <property type="match status" value="1"/>
</dbReference>
<dbReference type="InterPro" id="IPR035965">
    <property type="entry name" value="PAS-like_dom_sf"/>
</dbReference>
<evidence type="ECO:0000256" key="2">
    <source>
        <dbReference type="ARBA" id="ARBA00022475"/>
    </source>
</evidence>
<dbReference type="OrthoDB" id="9798833at2"/>
<dbReference type="Gene3D" id="3.30.450.20">
    <property type="entry name" value="PAS domain"/>
    <property type="match status" value="2"/>
</dbReference>
<evidence type="ECO:0000256" key="11">
    <source>
        <dbReference type="ARBA" id="ARBA00023136"/>
    </source>
</evidence>
<dbReference type="PROSITE" id="PS50112">
    <property type="entry name" value="PAS"/>
    <property type="match status" value="1"/>
</dbReference>
<sequence length="872" mass="99374">MKNFKINLTSLIIAALIFGLGGLSLLTYIKTRDVLNTNLETQISSLTLSSTAEVGLWLLAHQKEMEVMANTPIIKSGDKDAISSYLNQEIQRNPNYEQFFVADNLGEFYANSGRSGSAADRDYFQNVMTTGLSEISDPYISRGSGNQIIVVAVPIRKDDKVIGLMGGKIRLEELAKKVTSEKVGEIGSAFIVQKDGLVILHSNQDFSISNNPLKDDSASQDLKDAVRKMIQGETGFTRYTLQKEVKYLAYAPVPGVKWSLGVTIPVTYVTRQLRYLPIYFIVITVLFGIILAYFLSRWLVVPLRKVTKFTTELNDKLYEKVDIYRLDSRVIEVQSLATNFQTMAGALHKSFQELESANANLEAEIFERTRVQEDLEHSYEELTASDDELRFNYEKLQVQEESLRESERRFRSMLENIKLITGIIDKDGQIIFCNDFALELTGFQKFEVIGQNYFDMFIPYERQEDAKACFEEVLNTKKLLKQNVFSLRIKNGEERFVNWNYTLLFDSEGNVSGIASIGEDITERKQFQERLEHMSFHDALTGLYNRTYFEEELRLLEEECSDPVGMIVSDVDGLKLVNDTLGHSIGDQLLRLTADIIKKCFREEDKLFRIGGDEFAIILPKSELSVVEQACSRVRMAVERYNDENVEFPLSLSMGYAVSGKPKANLNLGDVFKEADDNMYREKLHRSKSTRSAIVQALMKALEVRDFITEGHADRLQDLVVLLGRELDLSERNLADLRLLAQFHDIGKVGIPDRILFKPGRLTSEEFKEMQRHSEIGHRIAQSAPDLLPIADQILRHHEWWNGGGYPLGLKGYDIPLECRILAIADAYDAMTSDRPYRKAMSQEEALMELRKNIGIQFDSKLVQTFIRVITR</sequence>
<dbReference type="SMART" id="SM00091">
    <property type="entry name" value="PAS"/>
    <property type="match status" value="1"/>
</dbReference>
<keyword evidence="6" id="KW-0547">Nucleotide-binding</keyword>
<dbReference type="NCBIfam" id="TIGR00254">
    <property type="entry name" value="GGDEF"/>
    <property type="match status" value="1"/>
</dbReference>
<keyword evidence="11 12" id="KW-0472">Membrane</keyword>
<dbReference type="SUPFAM" id="SSF103190">
    <property type="entry name" value="Sensory domain-like"/>
    <property type="match status" value="1"/>
</dbReference>
<keyword evidence="2" id="KW-1003">Cell membrane</keyword>
<feature type="transmembrane region" description="Helical" evidence="12">
    <location>
        <begin position="278"/>
        <end position="300"/>
    </location>
</feature>
<evidence type="ECO:0000256" key="9">
    <source>
        <dbReference type="ARBA" id="ARBA00022989"/>
    </source>
</evidence>
<dbReference type="SUPFAM" id="SSF109604">
    <property type="entry name" value="HD-domain/PDEase-like"/>
    <property type="match status" value="1"/>
</dbReference>
<dbReference type="GO" id="GO:0005524">
    <property type="term" value="F:ATP binding"/>
    <property type="evidence" value="ECO:0007669"/>
    <property type="project" value="UniProtKB-KW"/>
</dbReference>
<dbReference type="Pfam" id="PF02743">
    <property type="entry name" value="dCache_1"/>
    <property type="match status" value="1"/>
</dbReference>
<keyword evidence="8" id="KW-0067">ATP-binding</keyword>
<dbReference type="GO" id="GO:0016301">
    <property type="term" value="F:kinase activity"/>
    <property type="evidence" value="ECO:0007669"/>
    <property type="project" value="UniProtKB-KW"/>
</dbReference>
<reference evidence="18" key="1">
    <citation type="submission" date="2018-02" db="EMBL/GenBank/DDBJ databases">
        <authorList>
            <person name="Hausmann B."/>
        </authorList>
    </citation>
    <scope>NUCLEOTIDE SEQUENCE [LARGE SCALE GENOMIC DNA]</scope>
    <source>
        <strain evidence="18">Peat soil MAG SbF1</strain>
    </source>
</reference>
<keyword evidence="3" id="KW-0597">Phosphoprotein</keyword>
<evidence type="ECO:0000259" key="14">
    <source>
        <dbReference type="PROSITE" id="PS50113"/>
    </source>
</evidence>
<feature type="domain" description="HD-GYP" evidence="16">
    <location>
        <begin position="687"/>
        <end position="872"/>
    </location>
</feature>
<dbReference type="InterPro" id="IPR013656">
    <property type="entry name" value="PAS_4"/>
</dbReference>
<evidence type="ECO:0000313" key="18">
    <source>
        <dbReference type="Proteomes" id="UP000238916"/>
    </source>
</evidence>
<dbReference type="CDD" id="cd01949">
    <property type="entry name" value="GGDEF"/>
    <property type="match status" value="1"/>
</dbReference>
<dbReference type="CDD" id="cd00077">
    <property type="entry name" value="HDc"/>
    <property type="match status" value="1"/>
</dbReference>
<dbReference type="InterPro" id="IPR000014">
    <property type="entry name" value="PAS"/>
</dbReference>
<dbReference type="InterPro" id="IPR000700">
    <property type="entry name" value="PAS-assoc_C"/>
</dbReference>
<dbReference type="SMART" id="SM00086">
    <property type="entry name" value="PAC"/>
    <property type="match status" value="1"/>
</dbReference>
<evidence type="ECO:0000256" key="1">
    <source>
        <dbReference type="ARBA" id="ARBA00004651"/>
    </source>
</evidence>
<keyword evidence="7" id="KW-0418">Kinase</keyword>
<dbReference type="InterPro" id="IPR037522">
    <property type="entry name" value="HD_GYP_dom"/>
</dbReference>
<evidence type="ECO:0000256" key="10">
    <source>
        <dbReference type="ARBA" id="ARBA00023012"/>
    </source>
</evidence>
<evidence type="ECO:0000256" key="8">
    <source>
        <dbReference type="ARBA" id="ARBA00022840"/>
    </source>
</evidence>
<evidence type="ECO:0000259" key="13">
    <source>
        <dbReference type="PROSITE" id="PS50112"/>
    </source>
</evidence>
<dbReference type="InterPro" id="IPR000160">
    <property type="entry name" value="GGDEF_dom"/>
</dbReference>
<evidence type="ECO:0000256" key="3">
    <source>
        <dbReference type="ARBA" id="ARBA00022553"/>
    </source>
</evidence>
<dbReference type="CDD" id="cd18773">
    <property type="entry name" value="PDC1_HK_sensor"/>
    <property type="match status" value="1"/>
</dbReference>
<dbReference type="SUPFAM" id="SSF55073">
    <property type="entry name" value="Nucleotide cyclase"/>
    <property type="match status" value="1"/>
</dbReference>
<dbReference type="CDD" id="cd00130">
    <property type="entry name" value="PAS"/>
    <property type="match status" value="1"/>
</dbReference>
<dbReference type="InterPro" id="IPR003607">
    <property type="entry name" value="HD/PDEase_dom"/>
</dbReference>
<feature type="domain" description="PAS" evidence="13">
    <location>
        <begin position="406"/>
        <end position="477"/>
    </location>
</feature>
<dbReference type="SUPFAM" id="SSF55785">
    <property type="entry name" value="PYP-like sensor domain (PAS domain)"/>
    <property type="match status" value="1"/>
</dbReference>
<dbReference type="PROSITE" id="PS50113">
    <property type="entry name" value="PAC"/>
    <property type="match status" value="1"/>
</dbReference>
<evidence type="ECO:0000313" key="17">
    <source>
        <dbReference type="EMBL" id="SPF33358.1"/>
    </source>
</evidence>
<dbReference type="GO" id="GO:0005886">
    <property type="term" value="C:plasma membrane"/>
    <property type="evidence" value="ECO:0007669"/>
    <property type="project" value="UniProtKB-SubCell"/>
</dbReference>
<dbReference type="InterPro" id="IPR052020">
    <property type="entry name" value="Cyclic_di-GMP/3'3'-cGAMP_PDE"/>
</dbReference>
<dbReference type="AlphaFoldDB" id="A0A2U3K165"/>
<evidence type="ECO:0000256" key="4">
    <source>
        <dbReference type="ARBA" id="ARBA00022679"/>
    </source>
</evidence>
<feature type="transmembrane region" description="Helical" evidence="12">
    <location>
        <begin position="6"/>
        <end position="29"/>
    </location>
</feature>
<dbReference type="SMART" id="SM00471">
    <property type="entry name" value="HDc"/>
    <property type="match status" value="1"/>
</dbReference>
<keyword evidence="4" id="KW-0808">Transferase</keyword>
<dbReference type="Pfam" id="PF08448">
    <property type="entry name" value="PAS_4"/>
    <property type="match status" value="1"/>
</dbReference>
<dbReference type="GO" id="GO:0000160">
    <property type="term" value="P:phosphorelay signal transduction system"/>
    <property type="evidence" value="ECO:0007669"/>
    <property type="project" value="UniProtKB-KW"/>
</dbReference>
<keyword evidence="10" id="KW-0902">Two-component regulatory system</keyword>
<dbReference type="PANTHER" id="PTHR45228:SF1">
    <property type="entry name" value="CYCLIC DI-GMP PHOSPHODIESTERASE TM_0186"/>
    <property type="match status" value="1"/>
</dbReference>
<evidence type="ECO:0000256" key="6">
    <source>
        <dbReference type="ARBA" id="ARBA00022741"/>
    </source>
</evidence>
<accession>A0A2U3K165</accession>
<dbReference type="Gene3D" id="6.10.340.10">
    <property type="match status" value="1"/>
</dbReference>
<organism evidence="17 18">
    <name type="scientific">Candidatus Desulfosporosinus infrequens</name>
    <dbReference type="NCBI Taxonomy" id="2043169"/>
    <lineage>
        <taxon>Bacteria</taxon>
        <taxon>Bacillati</taxon>
        <taxon>Bacillota</taxon>
        <taxon>Clostridia</taxon>
        <taxon>Eubacteriales</taxon>
        <taxon>Desulfitobacteriaceae</taxon>
        <taxon>Desulfosporosinus</taxon>
    </lineage>
</organism>
<dbReference type="InterPro" id="IPR029151">
    <property type="entry name" value="Sensor-like_sf"/>
</dbReference>
<dbReference type="PROSITE" id="PS50887">
    <property type="entry name" value="GGDEF"/>
    <property type="match status" value="1"/>
</dbReference>
<proteinExistence type="predicted"/>
<dbReference type="PANTHER" id="PTHR45228">
    <property type="entry name" value="CYCLIC DI-GMP PHOSPHODIESTERASE TM_0186-RELATED"/>
    <property type="match status" value="1"/>
</dbReference>
<dbReference type="Proteomes" id="UP000238916">
    <property type="component" value="Unassembled WGS sequence"/>
</dbReference>
<comment type="subcellular location">
    <subcellularLocation>
        <location evidence="1">Cell membrane</location>
        <topology evidence="1">Multi-pass membrane protein</topology>
    </subcellularLocation>
</comment>
<dbReference type="Gene3D" id="1.10.3210.10">
    <property type="entry name" value="Hypothetical protein af1432"/>
    <property type="match status" value="1"/>
</dbReference>
<dbReference type="InterPro" id="IPR033479">
    <property type="entry name" value="dCache_1"/>
</dbReference>
<evidence type="ECO:0000259" key="15">
    <source>
        <dbReference type="PROSITE" id="PS50887"/>
    </source>
</evidence>
<name>A0A2U3K165_9FIRM</name>
<evidence type="ECO:0000256" key="7">
    <source>
        <dbReference type="ARBA" id="ARBA00022777"/>
    </source>
</evidence>
<keyword evidence="5 12" id="KW-0812">Transmembrane</keyword>
<dbReference type="InterPro" id="IPR001610">
    <property type="entry name" value="PAC"/>
</dbReference>
<dbReference type="EMBL" id="OMOF01000026">
    <property type="protein sequence ID" value="SPF33358.1"/>
    <property type="molecule type" value="Genomic_DNA"/>
</dbReference>
<gene>
    <name evidence="17" type="ORF">SBF1_1210008</name>
</gene>
<evidence type="ECO:0000259" key="16">
    <source>
        <dbReference type="PROSITE" id="PS51832"/>
    </source>
</evidence>
<feature type="domain" description="PAC" evidence="14">
    <location>
        <begin position="481"/>
        <end position="533"/>
    </location>
</feature>
<feature type="domain" description="GGDEF" evidence="15">
    <location>
        <begin position="562"/>
        <end position="696"/>
    </location>
</feature>
<dbReference type="InterPro" id="IPR029787">
    <property type="entry name" value="Nucleotide_cyclase"/>
</dbReference>
<dbReference type="Gene3D" id="3.30.70.270">
    <property type="match status" value="1"/>
</dbReference>
<protein>
    <submittedName>
        <fullName evidence="17">Sensory box protein</fullName>
    </submittedName>
</protein>
<dbReference type="Pfam" id="PF00990">
    <property type="entry name" value="GGDEF"/>
    <property type="match status" value="1"/>
</dbReference>